<organism evidence="1 2">
    <name type="scientific">Actinomadura napierensis</name>
    <dbReference type="NCBI Taxonomy" id="267854"/>
    <lineage>
        <taxon>Bacteria</taxon>
        <taxon>Bacillati</taxon>
        <taxon>Actinomycetota</taxon>
        <taxon>Actinomycetes</taxon>
        <taxon>Streptosporangiales</taxon>
        <taxon>Thermomonosporaceae</taxon>
        <taxon>Actinomadura</taxon>
    </lineage>
</organism>
<protein>
    <recommendedName>
        <fullName evidence="3">DUF3037 domain-containing protein</fullName>
    </recommendedName>
</protein>
<comment type="caution">
    <text evidence="1">The sequence shown here is derived from an EMBL/GenBank/DDBJ whole genome shotgun (WGS) entry which is preliminary data.</text>
</comment>
<proteinExistence type="predicted"/>
<accession>A0ABP5M941</accession>
<reference evidence="2" key="1">
    <citation type="journal article" date="2019" name="Int. J. Syst. Evol. Microbiol.">
        <title>The Global Catalogue of Microorganisms (GCM) 10K type strain sequencing project: providing services to taxonomists for standard genome sequencing and annotation.</title>
        <authorList>
            <consortium name="The Broad Institute Genomics Platform"/>
            <consortium name="The Broad Institute Genome Sequencing Center for Infectious Disease"/>
            <person name="Wu L."/>
            <person name="Ma J."/>
        </authorList>
    </citation>
    <scope>NUCLEOTIDE SEQUENCE [LARGE SCALE GENOMIC DNA]</scope>
    <source>
        <strain evidence="2">JCM 13850</strain>
    </source>
</reference>
<dbReference type="Proteomes" id="UP001501020">
    <property type="component" value="Unassembled WGS sequence"/>
</dbReference>
<evidence type="ECO:0008006" key="3">
    <source>
        <dbReference type="Google" id="ProtNLM"/>
    </source>
</evidence>
<name>A0ABP5M941_9ACTN</name>
<keyword evidence="2" id="KW-1185">Reference proteome</keyword>
<evidence type="ECO:0000313" key="1">
    <source>
        <dbReference type="EMBL" id="GAA2168010.1"/>
    </source>
</evidence>
<dbReference type="EMBL" id="BAAAMR010000151">
    <property type="protein sequence ID" value="GAA2168010.1"/>
    <property type="molecule type" value="Genomic_DNA"/>
</dbReference>
<evidence type="ECO:0000313" key="2">
    <source>
        <dbReference type="Proteomes" id="UP001501020"/>
    </source>
</evidence>
<sequence length="71" mass="8082">MDAGRRDLRILLVEHRLIGRDHCGVFWISGLPDFADPLFQDVPAMVVFWNAGDEERLHESPLRAALPAQML</sequence>
<gene>
    <name evidence="1" type="ORF">GCM10009727_89050</name>
</gene>